<dbReference type="InParanoid" id="A0A673A7D6"/>
<protein>
    <recommendedName>
        <fullName evidence="4">C-type lectin domain-containing protein</fullName>
    </recommendedName>
</protein>
<name>A0A673A7D6_9TELE</name>
<dbReference type="PANTHER" id="PTHR45710">
    <property type="entry name" value="C-TYPE LECTIN DOMAIN-CONTAINING PROTEIN 180"/>
    <property type="match status" value="1"/>
</dbReference>
<feature type="region of interest" description="Disordered" evidence="1">
    <location>
        <begin position="1"/>
        <end position="22"/>
    </location>
</feature>
<reference evidence="2" key="1">
    <citation type="submission" date="2019-06" db="EMBL/GenBank/DDBJ databases">
        <authorList>
            <consortium name="Wellcome Sanger Institute Data Sharing"/>
        </authorList>
    </citation>
    <scope>NUCLEOTIDE SEQUENCE [LARGE SCALE GENOMIC DNA]</scope>
</reference>
<dbReference type="PANTHER" id="PTHR45710:SF8">
    <property type="entry name" value="RERATING FAMILY MEMBER 4"/>
    <property type="match status" value="1"/>
</dbReference>
<dbReference type="InterPro" id="IPR050828">
    <property type="entry name" value="C-type_lectin/matrix_domain"/>
</dbReference>
<dbReference type="Ensembl" id="ENSSORT00005025305.1">
    <property type="protein sequence ID" value="ENSSORP00005024588.1"/>
    <property type="gene ID" value="ENSSORG00005011829.1"/>
</dbReference>
<evidence type="ECO:0008006" key="4">
    <source>
        <dbReference type="Google" id="ProtNLM"/>
    </source>
</evidence>
<evidence type="ECO:0000313" key="2">
    <source>
        <dbReference type="Ensembl" id="ENSSORP00005024588.1"/>
    </source>
</evidence>
<dbReference type="Proteomes" id="UP000472271">
    <property type="component" value="Chromosome 10"/>
</dbReference>
<keyword evidence="3" id="KW-1185">Reference proteome</keyword>
<dbReference type="InterPro" id="IPR016186">
    <property type="entry name" value="C-type_lectin-like/link_sf"/>
</dbReference>
<evidence type="ECO:0000256" key="1">
    <source>
        <dbReference type="SAM" id="MobiDB-lite"/>
    </source>
</evidence>
<dbReference type="SUPFAM" id="SSF56436">
    <property type="entry name" value="C-type lectin-like"/>
    <property type="match status" value="1"/>
</dbReference>
<dbReference type="InterPro" id="IPR016187">
    <property type="entry name" value="CTDL_fold"/>
</dbReference>
<sequence length="73" mass="8002">STTSSAMQSSVSESLYAATPSNSDCDIGWTKFNGSCYMVSSGKKPWTDSRNDCKDRNADLVTIESPDEQVRKE</sequence>
<dbReference type="AlphaFoldDB" id="A0A673A7D6"/>
<dbReference type="Gene3D" id="3.10.100.10">
    <property type="entry name" value="Mannose-Binding Protein A, subunit A"/>
    <property type="match status" value="1"/>
</dbReference>
<proteinExistence type="predicted"/>
<feature type="compositionally biased region" description="Low complexity" evidence="1">
    <location>
        <begin position="1"/>
        <end position="14"/>
    </location>
</feature>
<reference evidence="2" key="3">
    <citation type="submission" date="2025-09" db="UniProtKB">
        <authorList>
            <consortium name="Ensembl"/>
        </authorList>
    </citation>
    <scope>IDENTIFICATION</scope>
</reference>
<reference evidence="2" key="2">
    <citation type="submission" date="2025-08" db="UniProtKB">
        <authorList>
            <consortium name="Ensembl"/>
        </authorList>
    </citation>
    <scope>IDENTIFICATION</scope>
</reference>
<accession>A0A673A7D6</accession>
<evidence type="ECO:0000313" key="3">
    <source>
        <dbReference type="Proteomes" id="UP000472271"/>
    </source>
</evidence>
<organism evidence="2 3">
    <name type="scientific">Sphaeramia orbicularis</name>
    <name type="common">orbiculate cardinalfish</name>
    <dbReference type="NCBI Taxonomy" id="375764"/>
    <lineage>
        <taxon>Eukaryota</taxon>
        <taxon>Metazoa</taxon>
        <taxon>Chordata</taxon>
        <taxon>Craniata</taxon>
        <taxon>Vertebrata</taxon>
        <taxon>Euteleostomi</taxon>
        <taxon>Actinopterygii</taxon>
        <taxon>Neopterygii</taxon>
        <taxon>Teleostei</taxon>
        <taxon>Neoteleostei</taxon>
        <taxon>Acanthomorphata</taxon>
        <taxon>Gobiaria</taxon>
        <taxon>Kurtiformes</taxon>
        <taxon>Apogonoidei</taxon>
        <taxon>Apogonidae</taxon>
        <taxon>Apogoninae</taxon>
        <taxon>Sphaeramia</taxon>
    </lineage>
</organism>